<evidence type="ECO:0000256" key="4">
    <source>
        <dbReference type="ARBA" id="ARBA00023136"/>
    </source>
</evidence>
<feature type="transmembrane region" description="Helical" evidence="5">
    <location>
        <begin position="70"/>
        <end position="93"/>
    </location>
</feature>
<evidence type="ECO:0000313" key="7">
    <source>
        <dbReference type="EMBL" id="AMN46634.1"/>
    </source>
</evidence>
<dbReference type="OrthoDB" id="184388at2"/>
<keyword evidence="8" id="KW-1185">Reference proteome</keyword>
<dbReference type="PANTHER" id="PTHR32322:SF2">
    <property type="entry name" value="EAMA DOMAIN-CONTAINING PROTEIN"/>
    <property type="match status" value="1"/>
</dbReference>
<evidence type="ECO:0000256" key="2">
    <source>
        <dbReference type="ARBA" id="ARBA00022692"/>
    </source>
</evidence>
<evidence type="ECO:0000313" key="8">
    <source>
        <dbReference type="Proteomes" id="UP000070250"/>
    </source>
</evidence>
<feature type="domain" description="EamA" evidence="6">
    <location>
        <begin position="10"/>
        <end position="95"/>
    </location>
</feature>
<dbReference type="InterPro" id="IPR000620">
    <property type="entry name" value="EamA_dom"/>
</dbReference>
<dbReference type="PATRIC" id="fig|465721.4.peg.1254"/>
<protein>
    <recommendedName>
        <fullName evidence="6">EamA domain-containing protein</fullName>
    </recommendedName>
</protein>
<proteinExistence type="predicted"/>
<keyword evidence="2 5" id="KW-0812">Transmembrane</keyword>
<evidence type="ECO:0000256" key="3">
    <source>
        <dbReference type="ARBA" id="ARBA00022989"/>
    </source>
</evidence>
<dbReference type="Proteomes" id="UP000070250">
    <property type="component" value="Chromosome"/>
</dbReference>
<dbReference type="InterPro" id="IPR050638">
    <property type="entry name" value="AA-Vitamin_Transporters"/>
</dbReference>
<dbReference type="PANTHER" id="PTHR32322">
    <property type="entry name" value="INNER MEMBRANE TRANSPORTER"/>
    <property type="match status" value="1"/>
</dbReference>
<feature type="transmembrane region" description="Helical" evidence="5">
    <location>
        <begin position="37"/>
        <end position="58"/>
    </location>
</feature>
<organism evidence="7 8">
    <name type="scientific">Steroidobacter denitrificans</name>
    <dbReference type="NCBI Taxonomy" id="465721"/>
    <lineage>
        <taxon>Bacteria</taxon>
        <taxon>Pseudomonadati</taxon>
        <taxon>Pseudomonadota</taxon>
        <taxon>Gammaproteobacteria</taxon>
        <taxon>Steroidobacterales</taxon>
        <taxon>Steroidobacteraceae</taxon>
        <taxon>Steroidobacter</taxon>
    </lineage>
</organism>
<evidence type="ECO:0000256" key="5">
    <source>
        <dbReference type="SAM" id="Phobius"/>
    </source>
</evidence>
<reference evidence="7 8" key="1">
    <citation type="submission" date="2015-06" db="EMBL/GenBank/DDBJ databases">
        <title>A Comprehensive Approach to Explore the Metabolic and Phylogenetic Diversity of Bacterial Steroid Degradation in the Environment: Testosterone as an Example.</title>
        <authorList>
            <person name="Yang F.-C."/>
            <person name="Chen Y.-L."/>
            <person name="Yu C.-P."/>
            <person name="Tang S.-L."/>
            <person name="Wang P.-H."/>
            <person name="Ismail W."/>
            <person name="Wang C.-H."/>
            <person name="Yang C.-Y."/>
            <person name="Chiang Y.-R."/>
        </authorList>
    </citation>
    <scope>NUCLEOTIDE SEQUENCE [LARGE SCALE GENOMIC DNA]</scope>
    <source>
        <strain evidence="7 8">DSM 18526</strain>
    </source>
</reference>
<dbReference type="EMBL" id="CP011971">
    <property type="protein sequence ID" value="AMN46634.1"/>
    <property type="molecule type" value="Genomic_DNA"/>
</dbReference>
<dbReference type="GO" id="GO:0016020">
    <property type="term" value="C:membrane"/>
    <property type="evidence" value="ECO:0007669"/>
    <property type="project" value="UniProtKB-SubCell"/>
</dbReference>
<name>A0A127F891_STEDE</name>
<keyword evidence="4 5" id="KW-0472">Membrane</keyword>
<evidence type="ECO:0000256" key="1">
    <source>
        <dbReference type="ARBA" id="ARBA00004141"/>
    </source>
</evidence>
<evidence type="ECO:0000259" key="6">
    <source>
        <dbReference type="Pfam" id="PF00892"/>
    </source>
</evidence>
<dbReference type="Pfam" id="PF00892">
    <property type="entry name" value="EamA"/>
    <property type="match status" value="1"/>
</dbReference>
<dbReference type="AlphaFoldDB" id="A0A127F891"/>
<dbReference type="KEGG" id="sdf:ACG33_05885"/>
<gene>
    <name evidence="7" type="ORF">ACG33_05885</name>
</gene>
<comment type="subcellular location">
    <subcellularLocation>
        <location evidence="1">Membrane</location>
        <topology evidence="1">Multi-pass membrane protein</topology>
    </subcellularLocation>
</comment>
<keyword evidence="3 5" id="KW-1133">Transmembrane helix</keyword>
<sequence length="99" mass="11135">MTRCMLEHRRAVILLLITMLIWGSTFAVTKEVGERLPPLTLAFLRVTIAFLSLLPLAWTRRRKLAAESVTAVRMPWGTIAAMALAGVALYYGLFNLKFL</sequence>
<accession>A0A127F891</accession>